<dbReference type="EMBL" id="FP236843">
    <property type="protein sequence ID" value="CAX60322.1"/>
    <property type="molecule type" value="Genomic_DNA"/>
</dbReference>
<name>D8MU15_ERWBE</name>
<dbReference type="AlphaFoldDB" id="D8MU15"/>
<gene>
    <name evidence="1" type="ordered locus">EbC_27910</name>
</gene>
<evidence type="ECO:0000313" key="2">
    <source>
        <dbReference type="Proteomes" id="UP000008793"/>
    </source>
</evidence>
<organism evidence="2">
    <name type="scientific">Erwinia billingiae (strain Eb661)</name>
    <dbReference type="NCBI Taxonomy" id="634500"/>
    <lineage>
        <taxon>Bacteria</taxon>
        <taxon>Pseudomonadati</taxon>
        <taxon>Pseudomonadota</taxon>
        <taxon>Gammaproteobacteria</taxon>
        <taxon>Enterobacterales</taxon>
        <taxon>Erwiniaceae</taxon>
        <taxon>Erwinia</taxon>
    </lineage>
</organism>
<dbReference type="KEGG" id="ebi:EbC_27910"/>
<accession>D8MU15</accession>
<reference evidence="1 2" key="1">
    <citation type="journal article" date="2010" name="BMC Genomics">
        <title>Genome comparison of the epiphytic bacteria Erwinia billingiae and E. tasmaniensis with the pear pathogen E. pyrifoliae.</title>
        <authorList>
            <person name="Kube M."/>
            <person name="Migdoll A.M."/>
            <person name="Gehring I."/>
            <person name="Heitmann K."/>
            <person name="Mayer Y."/>
            <person name="Kuhl H."/>
            <person name="Knaust F."/>
            <person name="Geider K."/>
            <person name="Reinhardt R."/>
        </authorList>
    </citation>
    <scope>NUCLEOTIDE SEQUENCE [LARGE SCALE GENOMIC DNA]</scope>
    <source>
        <strain evidence="1 2">Eb661</strain>
    </source>
</reference>
<dbReference type="HOGENOM" id="CLU_3343397_0_0_6"/>
<dbReference type="Proteomes" id="UP000008793">
    <property type="component" value="Chromosome"/>
</dbReference>
<proteinExistence type="predicted"/>
<evidence type="ECO:0000313" key="1">
    <source>
        <dbReference type="EMBL" id="CAX60322.1"/>
    </source>
</evidence>
<protein>
    <submittedName>
        <fullName evidence="1">Uncharacterized protein</fullName>
    </submittedName>
</protein>
<sequence>MDTTVILSGSCTLLALRQLQLRGQPEICWHTLRSMRR</sequence>
<keyword evidence="2" id="KW-1185">Reference proteome</keyword>